<feature type="transmembrane region" description="Helical" evidence="1">
    <location>
        <begin position="292"/>
        <end position="311"/>
    </location>
</feature>
<feature type="transmembrane region" description="Helical" evidence="1">
    <location>
        <begin position="362"/>
        <end position="381"/>
    </location>
</feature>
<proteinExistence type="predicted"/>
<feature type="transmembrane region" description="Helical" evidence="1">
    <location>
        <begin position="448"/>
        <end position="466"/>
    </location>
</feature>
<keyword evidence="1" id="KW-0812">Transmembrane</keyword>
<feature type="transmembrane region" description="Helical" evidence="1">
    <location>
        <begin position="215"/>
        <end position="231"/>
    </location>
</feature>
<evidence type="ECO:0000313" key="3">
    <source>
        <dbReference type="Proteomes" id="UP000261324"/>
    </source>
</evidence>
<evidence type="ECO:0000313" key="2">
    <source>
        <dbReference type="EMBL" id="RGK85208.1"/>
    </source>
</evidence>
<feature type="transmembrane region" description="Helical" evidence="1">
    <location>
        <begin position="473"/>
        <end position="491"/>
    </location>
</feature>
<gene>
    <name evidence="2" type="ORF">DXC93_04450</name>
</gene>
<feature type="transmembrane region" description="Helical" evidence="1">
    <location>
        <begin position="243"/>
        <end position="272"/>
    </location>
</feature>
<feature type="transmembrane region" description="Helical" evidence="1">
    <location>
        <begin position="332"/>
        <end position="356"/>
    </location>
</feature>
<feature type="transmembrane region" description="Helical" evidence="1">
    <location>
        <begin position="51"/>
        <end position="70"/>
    </location>
</feature>
<feature type="transmembrane region" description="Helical" evidence="1">
    <location>
        <begin position="393"/>
        <end position="411"/>
    </location>
</feature>
<keyword evidence="1" id="KW-1133">Transmembrane helix</keyword>
<protein>
    <submittedName>
        <fullName evidence="2">DUF2142 domain-containing protein</fullName>
    </submittedName>
</protein>
<name>A0A3E4PZ55_9FIRM</name>
<feature type="transmembrane region" description="Helical" evidence="1">
    <location>
        <begin position="150"/>
        <end position="182"/>
    </location>
</feature>
<comment type="caution">
    <text evidence="2">The sequence shown here is derived from an EMBL/GenBank/DDBJ whole genome shotgun (WGS) entry which is preliminary data.</text>
</comment>
<sequence>MEIHRLRIVLQRQWKKLELKNSRLNQKDVLIKEWNFKMNSKNKVVGQEKRVAIFILILGLIMSILVPTGQTPDEYSHLNMIGNSVGLEKFASNIMKSIELETEDIAYNYDKKINIEEQKNVLTEKPIYSRKEMLPKKITVAVIKHLPATIGIYIGIIFGLPAFWVLQLGELFALLFYSYICYKALQIMPIKKNMMAWFMIFPMALQQAASINYDAVLIPLCYLFISYMLYLKYEKTYIELRDIIGIILIWGIITYIKIPYLLFIILIFILPLEKIHINLGFCKINAQIIKSVMVPISIGAILLVFLGVYIFRKVWFVQIIYGFVIEWKRAIYLLYATGRTWGEFLFVSTVGNLGWLDTPICLGVAIIVFLIVIMFATVYNANDEKHIKLKDALIIEGTAIILCLFITIALTNHTIMVTLYGSEFAEETYEIKEALYQIPYIGGLQGRYYLPICSLFFLPIPPSTFIESKKQNLILKVMGLTLYVYIIYILIKRYWLI</sequence>
<dbReference type="AlphaFoldDB" id="A0A3E4PZ55"/>
<reference evidence="2 3" key="1">
    <citation type="submission" date="2018-08" db="EMBL/GenBank/DDBJ databases">
        <title>A genome reference for cultivated species of the human gut microbiota.</title>
        <authorList>
            <person name="Zou Y."/>
            <person name="Xue W."/>
            <person name="Luo G."/>
        </authorList>
    </citation>
    <scope>NUCLEOTIDE SEQUENCE [LARGE SCALE GENOMIC DNA]</scope>
    <source>
        <strain evidence="2 3">TF09-3</strain>
    </source>
</reference>
<dbReference type="EMBL" id="QSRA01000004">
    <property type="protein sequence ID" value="RGK85208.1"/>
    <property type="molecule type" value="Genomic_DNA"/>
</dbReference>
<organism evidence="2 3">
    <name type="scientific">Dorea formicigenerans</name>
    <dbReference type="NCBI Taxonomy" id="39486"/>
    <lineage>
        <taxon>Bacteria</taxon>
        <taxon>Bacillati</taxon>
        <taxon>Bacillota</taxon>
        <taxon>Clostridia</taxon>
        <taxon>Lachnospirales</taxon>
        <taxon>Lachnospiraceae</taxon>
        <taxon>Dorea</taxon>
    </lineage>
</organism>
<keyword evidence="1" id="KW-0472">Membrane</keyword>
<evidence type="ECO:0000256" key="1">
    <source>
        <dbReference type="SAM" id="Phobius"/>
    </source>
</evidence>
<dbReference type="Proteomes" id="UP000261324">
    <property type="component" value="Unassembled WGS sequence"/>
</dbReference>
<dbReference type="InterPro" id="IPR018674">
    <property type="entry name" value="DUF2142_membrane"/>
</dbReference>
<accession>A0A3E4PZ55</accession>
<dbReference type="Pfam" id="PF09913">
    <property type="entry name" value="DUF2142"/>
    <property type="match status" value="1"/>
</dbReference>